<dbReference type="EnsemblPlants" id="evm.model.05.1397">
    <property type="protein sequence ID" value="cds.evm.model.05.1397"/>
    <property type="gene ID" value="evm.TU.05.1397"/>
</dbReference>
<name>A0A803PL59_CANSA</name>
<dbReference type="GO" id="GO:0003676">
    <property type="term" value="F:nucleic acid binding"/>
    <property type="evidence" value="ECO:0007669"/>
    <property type="project" value="InterPro"/>
</dbReference>
<dbReference type="EMBL" id="UZAU01000535">
    <property type="status" value="NOT_ANNOTATED_CDS"/>
    <property type="molecule type" value="Genomic_DNA"/>
</dbReference>
<reference evidence="2" key="1">
    <citation type="submission" date="2018-11" db="EMBL/GenBank/DDBJ databases">
        <authorList>
            <person name="Grassa J C."/>
        </authorList>
    </citation>
    <scope>NUCLEOTIDE SEQUENCE [LARGE SCALE GENOMIC DNA]</scope>
</reference>
<dbReference type="AlphaFoldDB" id="A0A803PL59"/>
<sequence length="448" mass="52058">MACNEEKLWVKIFKEKFCSWESFWEVRTKNGDSSVWKGILEARSIIQQGTTTIIANGRDINIWWQPWIPWISYDEFRNTMEEVREKAPQLRLVADLLHHSQTRWNERYVIHLFGRNLGELIIGIDIVNGLERDTLIWKRVASRKFTVKEAYWLANESFFGPVLSGWRLIWSNKLHPRNCLWLWRMCNGVLRTRDKIRSWFGSPLAVRSDEIQGNTILDKVVNLCKDSEGGSLENILTCFYVVCYGIWRYRNSLIHGGKQMELGRFLEEANAKFEEFVSVQHDLVNAPSVLAKKLVEVAPFNSNFIVTDGAFKDGWCGMAIMGNDSRQEKWYTMARSGEGKSALDAELKAIGLALDWAVEMNWRTFIVFSDCKTAVDALQQRKVQDWKVAISFYNVMEKMKMFEFCNLKFVKRNCIAFVNDLAIQARLLRLVDYRCNGEGLPPVNPTLF</sequence>
<dbReference type="Pfam" id="PF13456">
    <property type="entry name" value="RVT_3"/>
    <property type="match status" value="1"/>
</dbReference>
<dbReference type="CDD" id="cd06222">
    <property type="entry name" value="RNase_H_like"/>
    <property type="match status" value="1"/>
</dbReference>
<accession>A0A803PL59</accession>
<dbReference type="PANTHER" id="PTHR47074">
    <property type="entry name" value="BNAC02G40300D PROTEIN"/>
    <property type="match status" value="1"/>
</dbReference>
<protein>
    <recommendedName>
        <fullName evidence="1">RNase H type-1 domain-containing protein</fullName>
    </recommendedName>
</protein>
<dbReference type="InterPro" id="IPR002156">
    <property type="entry name" value="RNaseH_domain"/>
</dbReference>
<dbReference type="InterPro" id="IPR012337">
    <property type="entry name" value="RNaseH-like_sf"/>
</dbReference>
<proteinExistence type="predicted"/>
<evidence type="ECO:0000259" key="1">
    <source>
        <dbReference type="Pfam" id="PF13456"/>
    </source>
</evidence>
<dbReference type="InterPro" id="IPR044730">
    <property type="entry name" value="RNase_H-like_dom_plant"/>
</dbReference>
<keyword evidence="3" id="KW-1185">Reference proteome</keyword>
<dbReference type="GO" id="GO:0004523">
    <property type="term" value="F:RNA-DNA hybrid ribonuclease activity"/>
    <property type="evidence" value="ECO:0007669"/>
    <property type="project" value="InterPro"/>
</dbReference>
<organism evidence="2 3">
    <name type="scientific">Cannabis sativa</name>
    <name type="common">Hemp</name>
    <name type="synonym">Marijuana</name>
    <dbReference type="NCBI Taxonomy" id="3483"/>
    <lineage>
        <taxon>Eukaryota</taxon>
        <taxon>Viridiplantae</taxon>
        <taxon>Streptophyta</taxon>
        <taxon>Embryophyta</taxon>
        <taxon>Tracheophyta</taxon>
        <taxon>Spermatophyta</taxon>
        <taxon>Magnoliopsida</taxon>
        <taxon>eudicotyledons</taxon>
        <taxon>Gunneridae</taxon>
        <taxon>Pentapetalae</taxon>
        <taxon>rosids</taxon>
        <taxon>fabids</taxon>
        <taxon>Rosales</taxon>
        <taxon>Cannabaceae</taxon>
        <taxon>Cannabis</taxon>
    </lineage>
</organism>
<dbReference type="InterPro" id="IPR052929">
    <property type="entry name" value="RNase_H-like_EbsB-rel"/>
</dbReference>
<dbReference type="InterPro" id="IPR036397">
    <property type="entry name" value="RNaseH_sf"/>
</dbReference>
<dbReference type="Gramene" id="evm.model.05.1397">
    <property type="protein sequence ID" value="cds.evm.model.05.1397"/>
    <property type="gene ID" value="evm.TU.05.1397"/>
</dbReference>
<dbReference type="SUPFAM" id="SSF53098">
    <property type="entry name" value="Ribonuclease H-like"/>
    <property type="match status" value="1"/>
</dbReference>
<dbReference type="Proteomes" id="UP000596661">
    <property type="component" value="Chromosome 5"/>
</dbReference>
<dbReference type="Gene3D" id="3.30.420.10">
    <property type="entry name" value="Ribonuclease H-like superfamily/Ribonuclease H"/>
    <property type="match status" value="1"/>
</dbReference>
<evidence type="ECO:0000313" key="3">
    <source>
        <dbReference type="Proteomes" id="UP000596661"/>
    </source>
</evidence>
<evidence type="ECO:0000313" key="2">
    <source>
        <dbReference type="EnsemblPlants" id="cds.evm.model.05.1397"/>
    </source>
</evidence>
<dbReference type="PANTHER" id="PTHR47074:SF73">
    <property type="entry name" value="OS04G0448401 PROTEIN"/>
    <property type="match status" value="1"/>
</dbReference>
<reference evidence="2" key="2">
    <citation type="submission" date="2021-03" db="UniProtKB">
        <authorList>
            <consortium name="EnsemblPlants"/>
        </authorList>
    </citation>
    <scope>IDENTIFICATION</scope>
</reference>
<feature type="domain" description="RNase H type-1" evidence="1">
    <location>
        <begin position="330"/>
        <end position="422"/>
    </location>
</feature>